<dbReference type="GO" id="GO:0005524">
    <property type="term" value="F:ATP binding"/>
    <property type="evidence" value="ECO:0007669"/>
    <property type="project" value="UniProtKB-KW"/>
</dbReference>
<reference evidence="5 6" key="1">
    <citation type="journal article" date="2024" name="Int. J. Syst. Evol. Microbiol.">
        <title>Paenibacillus hexagrammi sp. nov., a novel bacterium isolated from the gut content of Hexagrammos agrammus.</title>
        <authorList>
            <person name="Jung H.K."/>
            <person name="Kim D.G."/>
            <person name="Zin H."/>
            <person name="Park J."/>
            <person name="Jung H."/>
            <person name="Kim Y.O."/>
            <person name="Kong H.J."/>
            <person name="Kim J.W."/>
            <person name="Kim Y.S."/>
        </authorList>
    </citation>
    <scope>NUCLEOTIDE SEQUENCE [LARGE SCALE GENOMIC DNA]</scope>
    <source>
        <strain evidence="5 6">YPD9-1</strain>
    </source>
</reference>
<dbReference type="InterPro" id="IPR036890">
    <property type="entry name" value="HATPase_C_sf"/>
</dbReference>
<gene>
    <name evidence="5" type="ORF">L0M14_18910</name>
</gene>
<dbReference type="EC" id="2.7.13.3" evidence="2"/>
<protein>
    <recommendedName>
        <fullName evidence="2">histidine kinase</fullName>
        <ecNumber evidence="2">2.7.13.3</ecNumber>
    </recommendedName>
</protein>
<dbReference type="RefSeq" id="WP_235118170.1">
    <property type="nucleotide sequence ID" value="NZ_CP090978.1"/>
</dbReference>
<accession>A0ABY3SFG9</accession>
<evidence type="ECO:0000256" key="2">
    <source>
        <dbReference type="ARBA" id="ARBA00012438"/>
    </source>
</evidence>
<proteinExistence type="predicted"/>
<name>A0ABY3SFG9_9BACL</name>
<dbReference type="Pfam" id="PF02518">
    <property type="entry name" value="HATPase_c"/>
    <property type="match status" value="1"/>
</dbReference>
<keyword evidence="3" id="KW-0902">Two-component regulatory system</keyword>
<keyword evidence="5" id="KW-0067">ATP-binding</keyword>
<dbReference type="Proteomes" id="UP001649230">
    <property type="component" value="Chromosome"/>
</dbReference>
<dbReference type="EMBL" id="CP090978">
    <property type="protein sequence ID" value="UJF31825.1"/>
    <property type="molecule type" value="Genomic_DNA"/>
</dbReference>
<sequence>MMITLHEELDIIAHYLPILQLRYNLIFSLILHIDEACKKSLIPRMILQPLVENSIFHGIVPGGQDGVIEITALNQQDAVIVSIRDNGIGMEPNRMNILTNLQSSQHFNEVGIGLKHVFECIELYFPPGSECSFHSEIGRGTTVTLKLVKQRGPEHPGGEQYV</sequence>
<keyword evidence="6" id="KW-1185">Reference proteome</keyword>
<keyword evidence="5" id="KW-0547">Nucleotide-binding</keyword>
<dbReference type="PANTHER" id="PTHR34220:SF7">
    <property type="entry name" value="SENSOR HISTIDINE KINASE YPDA"/>
    <property type="match status" value="1"/>
</dbReference>
<dbReference type="InterPro" id="IPR003594">
    <property type="entry name" value="HATPase_dom"/>
</dbReference>
<evidence type="ECO:0000256" key="1">
    <source>
        <dbReference type="ARBA" id="ARBA00000085"/>
    </source>
</evidence>
<dbReference type="PANTHER" id="PTHR34220">
    <property type="entry name" value="SENSOR HISTIDINE KINASE YPDA"/>
    <property type="match status" value="1"/>
</dbReference>
<dbReference type="InterPro" id="IPR050640">
    <property type="entry name" value="Bact_2-comp_sensor_kinase"/>
</dbReference>
<dbReference type="InterPro" id="IPR004358">
    <property type="entry name" value="Sig_transdc_His_kin-like_C"/>
</dbReference>
<dbReference type="Gene3D" id="3.30.565.10">
    <property type="entry name" value="Histidine kinase-like ATPase, C-terminal domain"/>
    <property type="match status" value="1"/>
</dbReference>
<organism evidence="5 6">
    <name type="scientific">Paenibacillus hexagrammi</name>
    <dbReference type="NCBI Taxonomy" id="2908839"/>
    <lineage>
        <taxon>Bacteria</taxon>
        <taxon>Bacillati</taxon>
        <taxon>Bacillota</taxon>
        <taxon>Bacilli</taxon>
        <taxon>Bacillales</taxon>
        <taxon>Paenibacillaceae</taxon>
        <taxon>Paenibacillus</taxon>
    </lineage>
</organism>
<dbReference type="PRINTS" id="PR00344">
    <property type="entry name" value="BCTRLSENSOR"/>
</dbReference>
<evidence type="ECO:0000313" key="6">
    <source>
        <dbReference type="Proteomes" id="UP001649230"/>
    </source>
</evidence>
<dbReference type="SUPFAM" id="SSF55874">
    <property type="entry name" value="ATPase domain of HSP90 chaperone/DNA topoisomerase II/histidine kinase"/>
    <property type="match status" value="1"/>
</dbReference>
<evidence type="ECO:0000256" key="3">
    <source>
        <dbReference type="ARBA" id="ARBA00023012"/>
    </source>
</evidence>
<comment type="catalytic activity">
    <reaction evidence="1">
        <text>ATP + protein L-histidine = ADP + protein N-phospho-L-histidine.</text>
        <dbReference type="EC" id="2.7.13.3"/>
    </reaction>
</comment>
<evidence type="ECO:0000259" key="4">
    <source>
        <dbReference type="Pfam" id="PF02518"/>
    </source>
</evidence>
<feature type="domain" description="Histidine kinase/HSP90-like ATPase" evidence="4">
    <location>
        <begin position="44"/>
        <end position="148"/>
    </location>
</feature>
<evidence type="ECO:0000313" key="5">
    <source>
        <dbReference type="EMBL" id="UJF31825.1"/>
    </source>
</evidence>